<feature type="region of interest" description="Disordered" evidence="1">
    <location>
        <begin position="113"/>
        <end position="165"/>
    </location>
</feature>
<protein>
    <submittedName>
        <fullName evidence="2">Uncharacterized protein</fullName>
    </submittedName>
</protein>
<evidence type="ECO:0000313" key="2">
    <source>
        <dbReference type="EMBL" id="CAI9778550.1"/>
    </source>
</evidence>
<dbReference type="PANTHER" id="PTHR46293">
    <property type="entry name" value="E3 UBIQUITIN PROTEIN LIGASE DRIP1"/>
    <property type="match status" value="1"/>
</dbReference>
<feature type="region of interest" description="Disordered" evidence="1">
    <location>
        <begin position="225"/>
        <end position="244"/>
    </location>
</feature>
<proteinExistence type="predicted"/>
<reference evidence="2" key="1">
    <citation type="submission" date="2023-05" db="EMBL/GenBank/DDBJ databases">
        <authorList>
            <person name="Huff M."/>
        </authorList>
    </citation>
    <scope>NUCLEOTIDE SEQUENCE</scope>
</reference>
<dbReference type="InterPro" id="IPR013083">
    <property type="entry name" value="Znf_RING/FYVE/PHD"/>
</dbReference>
<dbReference type="AlphaFoldDB" id="A0AAD1ZZ79"/>
<evidence type="ECO:0000313" key="3">
    <source>
        <dbReference type="Proteomes" id="UP000834106"/>
    </source>
</evidence>
<accession>A0AAD1ZZ79</accession>
<gene>
    <name evidence="2" type="ORF">FPE_LOCUS25980</name>
</gene>
<dbReference type="GO" id="GO:0004842">
    <property type="term" value="F:ubiquitin-protein transferase activity"/>
    <property type="evidence" value="ECO:0007669"/>
    <property type="project" value="InterPro"/>
</dbReference>
<dbReference type="Proteomes" id="UP000834106">
    <property type="component" value="Chromosome 16"/>
</dbReference>
<feature type="compositionally biased region" description="Basic and acidic residues" evidence="1">
    <location>
        <begin position="113"/>
        <end position="123"/>
    </location>
</feature>
<organism evidence="2 3">
    <name type="scientific">Fraxinus pennsylvanica</name>
    <dbReference type="NCBI Taxonomy" id="56036"/>
    <lineage>
        <taxon>Eukaryota</taxon>
        <taxon>Viridiplantae</taxon>
        <taxon>Streptophyta</taxon>
        <taxon>Embryophyta</taxon>
        <taxon>Tracheophyta</taxon>
        <taxon>Spermatophyta</taxon>
        <taxon>Magnoliopsida</taxon>
        <taxon>eudicotyledons</taxon>
        <taxon>Gunneridae</taxon>
        <taxon>Pentapetalae</taxon>
        <taxon>asterids</taxon>
        <taxon>lamiids</taxon>
        <taxon>Lamiales</taxon>
        <taxon>Oleaceae</taxon>
        <taxon>Oleeae</taxon>
        <taxon>Fraxinus</taxon>
    </lineage>
</organism>
<feature type="compositionally biased region" description="Polar residues" evidence="1">
    <location>
        <begin position="124"/>
        <end position="140"/>
    </location>
</feature>
<dbReference type="PANTHER" id="PTHR46293:SF1">
    <property type="entry name" value="OS03G0632800 PROTEIN"/>
    <property type="match status" value="1"/>
</dbReference>
<name>A0AAD1ZZ79_9LAMI</name>
<feature type="compositionally biased region" description="Basic and acidic residues" evidence="1">
    <location>
        <begin position="154"/>
        <end position="165"/>
    </location>
</feature>
<dbReference type="Gene3D" id="3.30.40.10">
    <property type="entry name" value="Zinc/RING finger domain, C3HC4 (zinc finger)"/>
    <property type="match status" value="1"/>
</dbReference>
<dbReference type="EMBL" id="OU503051">
    <property type="protein sequence ID" value="CAI9778550.1"/>
    <property type="molecule type" value="Genomic_DNA"/>
</dbReference>
<evidence type="ECO:0000256" key="1">
    <source>
        <dbReference type="SAM" id="MobiDB-lite"/>
    </source>
</evidence>
<sequence length="289" mass="32421">MSNQVVKLKRDAVSPCMTCPLCHKVFRDATTIIECLHTYVRAKIFPYKRRKVEAPEVVPPVTLPAKRKERYLSSLVSTPRISTYSGMTGRRSKSVARKASRGSIFTIEKSLKKGEVPVEDHPESSSAPSTLNKFPQSTRLNSRRRLGRQVGSPDRGRENCSEPGDGKVELWKPLNCLVEAANTSKSSTSTSQVSVAQSEALQLHDNEGLLCNTKDEEHANILKVQDEKKGSNNPLQEPDEPKKLRKIRQKKTHKFGEFRVPQAVLDATSAKWEIRNDPIWFSLVASDDQ</sequence>
<keyword evidence="3" id="KW-1185">Reference proteome</keyword>
<dbReference type="InterPro" id="IPR044807">
    <property type="entry name" value="DRIP1-like"/>
</dbReference>